<dbReference type="EMBL" id="CAXKWB010007660">
    <property type="protein sequence ID" value="CAL4087991.1"/>
    <property type="molecule type" value="Genomic_DNA"/>
</dbReference>
<accession>A0AAV2QMD9</accession>
<feature type="region of interest" description="Disordered" evidence="1">
    <location>
        <begin position="81"/>
        <end position="104"/>
    </location>
</feature>
<sequence>SMPEIDVKFPSLCSHLNECNKSKLTNTKVTNSRNFTEIDGSYSESHRSRSRVRQAVNLEDAISSKDKLRVRLCNLINGNDSSSRKEMRVRSHSCTSRDNKPLSNEIENQVKSSYNSKSKARNQVDNTKDINNQCDENIDLYVANTQPIESSNILKSISNKICSVLPSNPWRKLRSKKISENDEHDIQLLHRDKPIILQKNYYISGDDNLSRKEMRVRSHSCTSKDINSLSNQLENQVKFSYNSKSKAENEVINDKDNENMHKNESFSRSEASLYKEVQLPRRVLSVSLKSVDNTDEFFSSHTLGKINGSLMPKKSILTSSKRKLVYKGGNDSECESSTSKDKPTRTVTFQNLENVKDQCDDDIDLLLVNKQSINSYDSVISSTEKACSNFPSNHWRKLHSMKSSENDEHDIPLFQRGITVTSQNNNFFSPNESSIITSCNSIVTSVTIDEEKKERNINESDFVYKDRDSFTCNLGDGLSYNPSTFLTESINESDVVDEPDSFSCDLGEGLSYKPSTFLTENINESNVVKDQYSFTCDLGEGRLYNPNNFLAENNKFSKSHMCSNEAESKKYSLSPSLYTPEIPDDCNE</sequence>
<gene>
    <name evidence="2" type="ORF">MNOR_LOCUS13410</name>
</gene>
<feature type="non-terminal residue" evidence="2">
    <location>
        <position position="588"/>
    </location>
</feature>
<evidence type="ECO:0008006" key="4">
    <source>
        <dbReference type="Google" id="ProtNLM"/>
    </source>
</evidence>
<reference evidence="2 3" key="1">
    <citation type="submission" date="2024-05" db="EMBL/GenBank/DDBJ databases">
        <authorList>
            <person name="Wallberg A."/>
        </authorList>
    </citation>
    <scope>NUCLEOTIDE SEQUENCE [LARGE SCALE GENOMIC DNA]</scope>
</reference>
<feature type="compositionally biased region" description="Basic and acidic residues" evidence="1">
    <location>
        <begin position="82"/>
        <end position="100"/>
    </location>
</feature>
<evidence type="ECO:0000313" key="2">
    <source>
        <dbReference type="EMBL" id="CAL4087991.1"/>
    </source>
</evidence>
<name>A0AAV2QMD9_MEGNR</name>
<protein>
    <recommendedName>
        <fullName evidence="4">Exophilin 5</fullName>
    </recommendedName>
</protein>
<evidence type="ECO:0000256" key="1">
    <source>
        <dbReference type="SAM" id="MobiDB-lite"/>
    </source>
</evidence>
<keyword evidence="3" id="KW-1185">Reference proteome</keyword>
<feature type="non-terminal residue" evidence="2">
    <location>
        <position position="1"/>
    </location>
</feature>
<dbReference type="AlphaFoldDB" id="A0AAV2QMD9"/>
<proteinExistence type="predicted"/>
<feature type="region of interest" description="Disordered" evidence="1">
    <location>
        <begin position="566"/>
        <end position="588"/>
    </location>
</feature>
<organism evidence="2 3">
    <name type="scientific">Meganyctiphanes norvegica</name>
    <name type="common">Northern krill</name>
    <name type="synonym">Thysanopoda norvegica</name>
    <dbReference type="NCBI Taxonomy" id="48144"/>
    <lineage>
        <taxon>Eukaryota</taxon>
        <taxon>Metazoa</taxon>
        <taxon>Ecdysozoa</taxon>
        <taxon>Arthropoda</taxon>
        <taxon>Crustacea</taxon>
        <taxon>Multicrustacea</taxon>
        <taxon>Malacostraca</taxon>
        <taxon>Eumalacostraca</taxon>
        <taxon>Eucarida</taxon>
        <taxon>Euphausiacea</taxon>
        <taxon>Euphausiidae</taxon>
        <taxon>Meganyctiphanes</taxon>
    </lineage>
</organism>
<comment type="caution">
    <text evidence="2">The sequence shown here is derived from an EMBL/GenBank/DDBJ whole genome shotgun (WGS) entry which is preliminary data.</text>
</comment>
<evidence type="ECO:0000313" key="3">
    <source>
        <dbReference type="Proteomes" id="UP001497623"/>
    </source>
</evidence>
<dbReference type="Proteomes" id="UP001497623">
    <property type="component" value="Unassembled WGS sequence"/>
</dbReference>